<organism evidence="1 2">
    <name type="scientific">Effrenium voratum</name>
    <dbReference type="NCBI Taxonomy" id="2562239"/>
    <lineage>
        <taxon>Eukaryota</taxon>
        <taxon>Sar</taxon>
        <taxon>Alveolata</taxon>
        <taxon>Dinophyceae</taxon>
        <taxon>Suessiales</taxon>
        <taxon>Symbiodiniaceae</taxon>
        <taxon>Effrenium</taxon>
    </lineage>
</organism>
<evidence type="ECO:0000313" key="2">
    <source>
        <dbReference type="Proteomes" id="UP001178507"/>
    </source>
</evidence>
<sequence length="484" mass="53563">MPVDGIVPTNGAADERPQVKDIPDEEILDDVSCLTAAPQDTDTAVQSAGQAALSCWWMEMSTVSVASEPFRIQEAIQMLEQEGRAVNATVFGPPKGRNKNQAWQKFLQRRNVVFRPVVRGLDERREANDDAIRDTIQALSRAKGVGYVALLSTDTGFLSQLQDCIVSGNKVVLFIPARRTMIIRYYEENGMQVKQLPEEDNTCHVRALLEANGTGNVKLAEPYAEFLTPEAAAEMTDILQECGFPTGERVYLNQLIAKFWFAHSLGTLTVYPFNLAVTAMRDAITSVSSIRSWQSSGKPLAFFLPVSGPGTGKAAKFGSRLARRIFRGGGPFMLSDSSNLTCAALTELGYMDEDLNADLTEAIFCFVNSTDNKYRLRKLDLLPAGQAKTQELDRQLRQAFLSNGTDAQWRVGPNSRAGVQKILVASEMLPQGRASQAELFTAMGDYARCHDLPEMRTFNGRAWRIMRFNDRCPTTRGVIEVARP</sequence>
<keyword evidence="2" id="KW-1185">Reference proteome</keyword>
<reference evidence="1" key="1">
    <citation type="submission" date="2023-08" db="EMBL/GenBank/DDBJ databases">
        <authorList>
            <person name="Chen Y."/>
            <person name="Shah S."/>
            <person name="Dougan E. K."/>
            <person name="Thang M."/>
            <person name="Chan C."/>
        </authorList>
    </citation>
    <scope>NUCLEOTIDE SEQUENCE</scope>
</reference>
<name>A0AA36J4V5_9DINO</name>
<protein>
    <submittedName>
        <fullName evidence="1">Uncharacterized protein</fullName>
    </submittedName>
</protein>
<dbReference type="AlphaFoldDB" id="A0AA36J4V5"/>
<accession>A0AA36J4V5</accession>
<dbReference type="EMBL" id="CAUJNA010003343">
    <property type="protein sequence ID" value="CAJ1399647.1"/>
    <property type="molecule type" value="Genomic_DNA"/>
</dbReference>
<comment type="caution">
    <text evidence="1">The sequence shown here is derived from an EMBL/GenBank/DDBJ whole genome shotgun (WGS) entry which is preliminary data.</text>
</comment>
<dbReference type="Proteomes" id="UP001178507">
    <property type="component" value="Unassembled WGS sequence"/>
</dbReference>
<evidence type="ECO:0000313" key="1">
    <source>
        <dbReference type="EMBL" id="CAJ1399647.1"/>
    </source>
</evidence>
<proteinExistence type="predicted"/>
<gene>
    <name evidence="1" type="ORF">EVOR1521_LOCUS23146</name>
</gene>